<reference evidence="3" key="1">
    <citation type="submission" date="2020-05" db="EMBL/GenBank/DDBJ databases">
        <authorList>
            <person name="Chiriac C."/>
            <person name="Salcher M."/>
            <person name="Ghai R."/>
            <person name="Kavagutti S V."/>
        </authorList>
    </citation>
    <scope>NUCLEOTIDE SEQUENCE</scope>
</reference>
<dbReference type="Gene3D" id="3.40.50.150">
    <property type="entry name" value="Vaccinia Virus protein VP39"/>
    <property type="match status" value="1"/>
</dbReference>
<dbReference type="EMBL" id="CAFBQY010000008">
    <property type="protein sequence ID" value="CAB5073399.1"/>
    <property type="molecule type" value="Genomic_DNA"/>
</dbReference>
<evidence type="ECO:0000313" key="4">
    <source>
        <dbReference type="EMBL" id="CAB5073399.1"/>
    </source>
</evidence>
<dbReference type="EMBL" id="CAEZZH010000009">
    <property type="protein sequence ID" value="CAB4757469.1"/>
    <property type="molecule type" value="Genomic_DNA"/>
</dbReference>
<evidence type="ECO:0000313" key="3">
    <source>
        <dbReference type="EMBL" id="CAB5021358.1"/>
    </source>
</evidence>
<dbReference type="InterPro" id="IPR029063">
    <property type="entry name" value="SAM-dependent_MTases_sf"/>
</dbReference>
<gene>
    <name evidence="1" type="ORF">UFOPK2850_00874</name>
    <name evidence="2" type="ORF">UFOPK3982_01013</name>
    <name evidence="3" type="ORF">UFOPK4120_00874</name>
    <name evidence="4" type="ORF">UFOPK4404_00861</name>
</gene>
<sequence length="258" mass="29411">MKFKTIGGLSLVLGIGTSRLQAQRGTCEIENRFVRIGVSIIMKLTDKVGLVHQNEICKEIYKVFNVTTVMDLGAGNNPQEQVCHDLGIRQLLIDLGYPESNSESIIRRRVDILDFVKIQNEVFEFTGQTRVDCVVSIGNIEHLERHDGELLLDEVENWANKVVVFETPNGFVHQGPIDGNQHQIHLSGWTPSDFRKRGYKVYGTTGLKALKKNSDKGEYKFSVKGMRFLDVFISRVFFLKFFPNLCFNFLAYKEVKAF</sequence>
<organism evidence="3">
    <name type="scientific">freshwater metagenome</name>
    <dbReference type="NCBI Taxonomy" id="449393"/>
    <lineage>
        <taxon>unclassified sequences</taxon>
        <taxon>metagenomes</taxon>
        <taxon>ecological metagenomes</taxon>
    </lineage>
</organism>
<accession>A0A6J7QUF6</accession>
<evidence type="ECO:0000313" key="2">
    <source>
        <dbReference type="EMBL" id="CAB4988881.1"/>
    </source>
</evidence>
<dbReference type="AlphaFoldDB" id="A0A6J7QUF6"/>
<protein>
    <submittedName>
        <fullName evidence="3">Unannotated protein</fullName>
    </submittedName>
</protein>
<evidence type="ECO:0000313" key="1">
    <source>
        <dbReference type="EMBL" id="CAB4757469.1"/>
    </source>
</evidence>
<dbReference type="EMBL" id="CAFBPO010000008">
    <property type="protein sequence ID" value="CAB5021358.1"/>
    <property type="molecule type" value="Genomic_DNA"/>
</dbReference>
<name>A0A6J7QUF6_9ZZZZ</name>
<dbReference type="EMBL" id="CAFBOO010000008">
    <property type="protein sequence ID" value="CAB4988881.1"/>
    <property type="molecule type" value="Genomic_DNA"/>
</dbReference>
<proteinExistence type="predicted"/>